<sequence>MSSYRGVLRNAEFRAVLGAHVLTMLAIILADVALAVLVYRRTGSPLLSAVTFAVGFVPMGIGAVLLGGIGRSRPARDVLVTTELVVAGLIALMAVPGTPVPLLLALLAVKGFIDPVFTGTRTATLPEILGTDGFPYGRSLLRMIGQNAQLVGFAAGGFALVFVTPAHALLAAAAGHALAALVLLVGTRRYAPVTVDGPMLAVLPELRALLAIRGIRPVLAMMWLPGFFAVAPEALAVPYAHESGGGSAAAGLLLAGIPVGAVLGELLVGSLLPAARRVQLVVPLAAATFVPVLGYAAGPPVPVALGLLVLAGLGASHHIGLDQIAVAAIPEHARRRSFTLLGGGMMVSQGLGFAAAGTLAEHLPITVAVPLTAATGIVAVLAVGHVLVRSVPPARPSRLR</sequence>
<feature type="transmembrane region" description="Helical" evidence="7">
    <location>
        <begin position="168"/>
        <end position="187"/>
    </location>
</feature>
<dbReference type="RefSeq" id="WP_073454997.1">
    <property type="nucleotide sequence ID" value="NZ_CALGVN010000012.1"/>
</dbReference>
<comment type="subcellular location">
    <subcellularLocation>
        <location evidence="1">Cell membrane</location>
        <topology evidence="1">Multi-pass membrane protein</topology>
    </subcellularLocation>
</comment>
<accession>A0A1M6NLI5</accession>
<dbReference type="EMBL" id="FRAP01000001">
    <property type="protein sequence ID" value="SHJ96464.1"/>
    <property type="molecule type" value="Genomic_DNA"/>
</dbReference>
<dbReference type="Proteomes" id="UP000184363">
    <property type="component" value="Unassembled WGS sequence"/>
</dbReference>
<evidence type="ECO:0000256" key="2">
    <source>
        <dbReference type="ARBA" id="ARBA00022448"/>
    </source>
</evidence>
<evidence type="ECO:0000256" key="3">
    <source>
        <dbReference type="ARBA" id="ARBA00022475"/>
    </source>
</evidence>
<dbReference type="STRING" id="1848.SAMN05443637_101321"/>
<feature type="transmembrane region" description="Helical" evidence="7">
    <location>
        <begin position="338"/>
        <end position="359"/>
    </location>
</feature>
<dbReference type="OrthoDB" id="3227279at2"/>
<dbReference type="SUPFAM" id="SSF103473">
    <property type="entry name" value="MFS general substrate transporter"/>
    <property type="match status" value="1"/>
</dbReference>
<name>A0A1M6NLI5_PSETH</name>
<gene>
    <name evidence="8" type="ORF">SAMN05443637_101321</name>
</gene>
<feature type="transmembrane region" description="Helical" evidence="7">
    <location>
        <begin position="208"/>
        <end position="228"/>
    </location>
</feature>
<feature type="transmembrane region" description="Helical" evidence="7">
    <location>
        <begin position="365"/>
        <end position="388"/>
    </location>
</feature>
<evidence type="ECO:0000313" key="9">
    <source>
        <dbReference type="Proteomes" id="UP000184363"/>
    </source>
</evidence>
<dbReference type="Pfam" id="PF05977">
    <property type="entry name" value="MFS_3"/>
    <property type="match status" value="1"/>
</dbReference>
<keyword evidence="6 7" id="KW-0472">Membrane</keyword>
<dbReference type="Gene3D" id="1.20.1250.20">
    <property type="entry name" value="MFS general substrate transporter like domains"/>
    <property type="match status" value="1"/>
</dbReference>
<evidence type="ECO:0000256" key="5">
    <source>
        <dbReference type="ARBA" id="ARBA00022989"/>
    </source>
</evidence>
<evidence type="ECO:0000256" key="7">
    <source>
        <dbReference type="SAM" id="Phobius"/>
    </source>
</evidence>
<feature type="transmembrane region" description="Helical" evidence="7">
    <location>
        <begin position="280"/>
        <end position="297"/>
    </location>
</feature>
<feature type="transmembrane region" description="Helical" evidence="7">
    <location>
        <begin position="78"/>
        <end position="95"/>
    </location>
</feature>
<dbReference type="InterPro" id="IPR010290">
    <property type="entry name" value="TM_effector"/>
</dbReference>
<feature type="transmembrane region" description="Helical" evidence="7">
    <location>
        <begin position="21"/>
        <end position="40"/>
    </location>
</feature>
<feature type="transmembrane region" description="Helical" evidence="7">
    <location>
        <begin position="248"/>
        <end position="268"/>
    </location>
</feature>
<proteinExistence type="predicted"/>
<evidence type="ECO:0000256" key="4">
    <source>
        <dbReference type="ARBA" id="ARBA00022692"/>
    </source>
</evidence>
<keyword evidence="9" id="KW-1185">Reference proteome</keyword>
<keyword evidence="4 7" id="KW-0812">Transmembrane</keyword>
<dbReference type="InterPro" id="IPR036259">
    <property type="entry name" value="MFS_trans_sf"/>
</dbReference>
<evidence type="ECO:0000256" key="6">
    <source>
        <dbReference type="ARBA" id="ARBA00023136"/>
    </source>
</evidence>
<keyword evidence="5 7" id="KW-1133">Transmembrane helix</keyword>
<organism evidence="8 9">
    <name type="scientific">Pseudonocardia thermophila</name>
    <dbReference type="NCBI Taxonomy" id="1848"/>
    <lineage>
        <taxon>Bacteria</taxon>
        <taxon>Bacillati</taxon>
        <taxon>Actinomycetota</taxon>
        <taxon>Actinomycetes</taxon>
        <taxon>Pseudonocardiales</taxon>
        <taxon>Pseudonocardiaceae</taxon>
        <taxon>Pseudonocardia</taxon>
    </lineage>
</organism>
<evidence type="ECO:0000256" key="1">
    <source>
        <dbReference type="ARBA" id="ARBA00004651"/>
    </source>
</evidence>
<keyword evidence="3" id="KW-1003">Cell membrane</keyword>
<dbReference type="PANTHER" id="PTHR23513">
    <property type="entry name" value="INTEGRAL MEMBRANE EFFLUX PROTEIN-RELATED"/>
    <property type="match status" value="1"/>
</dbReference>
<evidence type="ECO:0000313" key="8">
    <source>
        <dbReference type="EMBL" id="SHJ96464.1"/>
    </source>
</evidence>
<protein>
    <submittedName>
        <fullName evidence="8">Transmembrane secretion effector</fullName>
    </submittedName>
</protein>
<keyword evidence="2" id="KW-0813">Transport</keyword>
<feature type="transmembrane region" description="Helical" evidence="7">
    <location>
        <begin position="46"/>
        <end position="66"/>
    </location>
</feature>
<dbReference type="AlphaFoldDB" id="A0A1M6NLI5"/>
<reference evidence="8 9" key="1">
    <citation type="submission" date="2016-11" db="EMBL/GenBank/DDBJ databases">
        <authorList>
            <person name="Jaros S."/>
            <person name="Januszkiewicz K."/>
            <person name="Wedrychowicz H."/>
        </authorList>
    </citation>
    <scope>NUCLEOTIDE SEQUENCE [LARGE SCALE GENOMIC DNA]</scope>
    <source>
        <strain evidence="8 9">DSM 43832</strain>
    </source>
</reference>
<feature type="transmembrane region" description="Helical" evidence="7">
    <location>
        <begin position="303"/>
        <end position="326"/>
    </location>
</feature>
<dbReference type="GO" id="GO:0005886">
    <property type="term" value="C:plasma membrane"/>
    <property type="evidence" value="ECO:0007669"/>
    <property type="project" value="UniProtKB-SubCell"/>
</dbReference>
<dbReference type="PANTHER" id="PTHR23513:SF11">
    <property type="entry name" value="STAPHYLOFERRIN A TRANSPORTER"/>
    <property type="match status" value="1"/>
</dbReference>